<reference evidence="3 6" key="3">
    <citation type="submission" date="2023-07" db="EMBL/GenBank/DDBJ databases">
        <title>Genome content predicts the carbon catabolic preferences of heterotrophic bacteria.</title>
        <authorList>
            <person name="Gralka M."/>
        </authorList>
    </citation>
    <scope>NUCLEOTIDE SEQUENCE [LARGE SCALE GENOMIC DNA]</scope>
    <source>
        <strain evidence="3 6">4G03</strain>
    </source>
</reference>
<sequence length="78" mass="7869">MRTLKFTLLISTLFLLTTSCTDLTEDIVPNNTVNQTELVTSTNVPTDGTSDDGTGGTTDLDTGGGDGDGGGDGGTKGN</sequence>
<organism evidence="4 5">
    <name type="scientific">Tenacibaculum discolor</name>
    <dbReference type="NCBI Taxonomy" id="361581"/>
    <lineage>
        <taxon>Bacteria</taxon>
        <taxon>Pseudomonadati</taxon>
        <taxon>Bacteroidota</taxon>
        <taxon>Flavobacteriia</taxon>
        <taxon>Flavobacteriales</taxon>
        <taxon>Flavobacteriaceae</taxon>
        <taxon>Tenacibaculum</taxon>
    </lineage>
</organism>
<dbReference type="RefSeq" id="WP_099213725.1">
    <property type="nucleotide sequence ID" value="NZ_JAUYVU010000005.1"/>
</dbReference>
<feature type="compositionally biased region" description="Low complexity" evidence="1">
    <location>
        <begin position="46"/>
        <end position="61"/>
    </location>
</feature>
<feature type="chain" id="PRO_5013773654" evidence="2">
    <location>
        <begin position="25"/>
        <end position="78"/>
    </location>
</feature>
<feature type="compositionally biased region" description="Gly residues" evidence="1">
    <location>
        <begin position="62"/>
        <end position="78"/>
    </location>
</feature>
<reference evidence="4" key="2">
    <citation type="submission" date="2017-10" db="EMBL/GenBank/DDBJ databases">
        <authorList>
            <person name="Enke T.N."/>
            <person name="Cordero O.X."/>
        </authorList>
    </citation>
    <scope>NUCLEOTIDE SEQUENCE</scope>
    <source>
        <strain evidence="4">4G03</strain>
    </source>
</reference>
<comment type="caution">
    <text evidence="4">The sequence shown here is derived from an EMBL/GenBank/DDBJ whole genome shotgun (WGS) entry which is preliminary data.</text>
</comment>
<feature type="signal peptide" evidence="2">
    <location>
        <begin position="1"/>
        <end position="24"/>
    </location>
</feature>
<evidence type="ECO:0000313" key="5">
    <source>
        <dbReference type="Proteomes" id="UP000222163"/>
    </source>
</evidence>
<dbReference type="Proteomes" id="UP001242342">
    <property type="component" value="Unassembled WGS sequence"/>
</dbReference>
<reference evidence="4 5" key="1">
    <citation type="journal article" date="2016" name="Nat. Commun.">
        <title>Microbial interactions lead to rapid micro-scale successions on model marine particles.</title>
        <authorList>
            <person name="Datta M.S."/>
            <person name="Sliwerska E."/>
            <person name="Gore J."/>
            <person name="Polz M.F."/>
            <person name="Cordero O.X."/>
        </authorList>
    </citation>
    <scope>NUCLEOTIDE SEQUENCE [LARGE SCALE GENOMIC DNA]</scope>
    <source>
        <strain evidence="4 5">4G03</strain>
    </source>
</reference>
<dbReference type="EMBL" id="PDUU01000001">
    <property type="protein sequence ID" value="PHN99050.1"/>
    <property type="molecule type" value="Genomic_DNA"/>
</dbReference>
<accession>A0A2G1BYE0</accession>
<evidence type="ECO:0000313" key="4">
    <source>
        <dbReference type="EMBL" id="PHN99050.1"/>
    </source>
</evidence>
<feature type="region of interest" description="Disordered" evidence="1">
    <location>
        <begin position="36"/>
        <end position="78"/>
    </location>
</feature>
<proteinExistence type="predicted"/>
<protein>
    <submittedName>
        <fullName evidence="4">Uncharacterized protein</fullName>
    </submittedName>
</protein>
<evidence type="ECO:0000256" key="1">
    <source>
        <dbReference type="SAM" id="MobiDB-lite"/>
    </source>
</evidence>
<evidence type="ECO:0000313" key="6">
    <source>
        <dbReference type="Proteomes" id="UP001242342"/>
    </source>
</evidence>
<evidence type="ECO:0000256" key="2">
    <source>
        <dbReference type="SAM" id="SignalP"/>
    </source>
</evidence>
<gene>
    <name evidence="4" type="ORF">CSC81_00050</name>
    <name evidence="3" type="ORF">Q8W23_08465</name>
</gene>
<evidence type="ECO:0000313" key="3">
    <source>
        <dbReference type="EMBL" id="MDP2541503.1"/>
    </source>
</evidence>
<name>A0A2G1BYE0_9FLAO</name>
<dbReference type="EMBL" id="JAUYVU010000005">
    <property type="protein sequence ID" value="MDP2541503.1"/>
    <property type="molecule type" value="Genomic_DNA"/>
</dbReference>
<keyword evidence="6" id="KW-1185">Reference proteome</keyword>
<keyword evidence="2" id="KW-0732">Signal</keyword>
<dbReference type="AlphaFoldDB" id="A0A2G1BYE0"/>
<feature type="compositionally biased region" description="Polar residues" evidence="1">
    <location>
        <begin position="36"/>
        <end position="45"/>
    </location>
</feature>
<dbReference type="PROSITE" id="PS51257">
    <property type="entry name" value="PROKAR_LIPOPROTEIN"/>
    <property type="match status" value="1"/>
</dbReference>
<dbReference type="Proteomes" id="UP000222163">
    <property type="component" value="Unassembled WGS sequence"/>
</dbReference>